<organism evidence="1 2">
    <name type="scientific">Pomacea canaliculata</name>
    <name type="common">Golden apple snail</name>
    <dbReference type="NCBI Taxonomy" id="400727"/>
    <lineage>
        <taxon>Eukaryota</taxon>
        <taxon>Metazoa</taxon>
        <taxon>Spiralia</taxon>
        <taxon>Lophotrochozoa</taxon>
        <taxon>Mollusca</taxon>
        <taxon>Gastropoda</taxon>
        <taxon>Caenogastropoda</taxon>
        <taxon>Architaenioglossa</taxon>
        <taxon>Ampullarioidea</taxon>
        <taxon>Ampullariidae</taxon>
        <taxon>Pomacea</taxon>
    </lineage>
</organism>
<dbReference type="Proteomes" id="UP000245119">
    <property type="component" value="Linkage Group LG2"/>
</dbReference>
<evidence type="ECO:0000313" key="2">
    <source>
        <dbReference type="Proteomes" id="UP000245119"/>
    </source>
</evidence>
<sequence length="118" mass="13492">MNPQHTNTRASIYPKGYTALRASTGQRETSTTTANAMGGGNGSCMFGVTWRLHHCPRASWRKLKCSATLLRKHDWFLIHPNLMSDDYTIMMTITSHGDERQRQNYFLVTSITLMLKLR</sequence>
<keyword evidence="2" id="KW-1185">Reference proteome</keyword>
<dbReference type="AlphaFoldDB" id="A0A2T7PRK7"/>
<dbReference type="EMBL" id="PZQS01000002">
    <property type="protein sequence ID" value="PVD36059.1"/>
    <property type="molecule type" value="Genomic_DNA"/>
</dbReference>
<gene>
    <name evidence="1" type="ORF">C0Q70_03029</name>
</gene>
<name>A0A2T7PRK7_POMCA</name>
<protein>
    <submittedName>
        <fullName evidence="1">Uncharacterized protein</fullName>
    </submittedName>
</protein>
<evidence type="ECO:0000313" key="1">
    <source>
        <dbReference type="EMBL" id="PVD36059.1"/>
    </source>
</evidence>
<accession>A0A2T7PRK7</accession>
<comment type="caution">
    <text evidence="1">The sequence shown here is derived from an EMBL/GenBank/DDBJ whole genome shotgun (WGS) entry which is preliminary data.</text>
</comment>
<reference evidence="1 2" key="1">
    <citation type="submission" date="2018-04" db="EMBL/GenBank/DDBJ databases">
        <title>The genome of golden apple snail Pomacea canaliculata provides insight into stress tolerance and invasive adaptation.</title>
        <authorList>
            <person name="Liu C."/>
            <person name="Liu B."/>
            <person name="Ren Y."/>
            <person name="Zhang Y."/>
            <person name="Wang H."/>
            <person name="Li S."/>
            <person name="Jiang F."/>
            <person name="Yin L."/>
            <person name="Zhang G."/>
            <person name="Qian W."/>
            <person name="Fan W."/>
        </authorList>
    </citation>
    <scope>NUCLEOTIDE SEQUENCE [LARGE SCALE GENOMIC DNA]</scope>
    <source>
        <strain evidence="1">SZHN2017</strain>
        <tissue evidence="1">Muscle</tissue>
    </source>
</reference>
<proteinExistence type="predicted"/>